<protein>
    <submittedName>
        <fullName evidence="1">Uncharacterized protein</fullName>
    </submittedName>
</protein>
<evidence type="ECO:0000313" key="1">
    <source>
        <dbReference type="EMBL" id="GAH43237.1"/>
    </source>
</evidence>
<name>X1FE22_9ZZZZ</name>
<dbReference type="AlphaFoldDB" id="X1FE22"/>
<reference evidence="1" key="1">
    <citation type="journal article" date="2014" name="Front. Microbiol.">
        <title>High frequency of phylogenetically diverse reductive dehalogenase-homologous genes in deep subseafloor sedimentary metagenomes.</title>
        <authorList>
            <person name="Kawai M."/>
            <person name="Futagami T."/>
            <person name="Toyoda A."/>
            <person name="Takaki Y."/>
            <person name="Nishi S."/>
            <person name="Hori S."/>
            <person name="Arai W."/>
            <person name="Tsubouchi T."/>
            <person name="Morono Y."/>
            <person name="Uchiyama I."/>
            <person name="Ito T."/>
            <person name="Fujiyama A."/>
            <person name="Inagaki F."/>
            <person name="Takami H."/>
        </authorList>
    </citation>
    <scope>NUCLEOTIDE SEQUENCE</scope>
    <source>
        <strain evidence="1">Expedition CK06-06</strain>
    </source>
</reference>
<accession>X1FE22</accession>
<sequence>MSNSIRRDCDFVWPGEVRRPLLQILPGKSGAFQEVSVGPKPRKFYDRNIT</sequence>
<dbReference type="EMBL" id="BARU01008599">
    <property type="protein sequence ID" value="GAH43237.1"/>
    <property type="molecule type" value="Genomic_DNA"/>
</dbReference>
<proteinExistence type="predicted"/>
<organism evidence="1">
    <name type="scientific">marine sediment metagenome</name>
    <dbReference type="NCBI Taxonomy" id="412755"/>
    <lineage>
        <taxon>unclassified sequences</taxon>
        <taxon>metagenomes</taxon>
        <taxon>ecological metagenomes</taxon>
    </lineage>
</organism>
<gene>
    <name evidence="1" type="ORF">S03H2_16786</name>
</gene>
<comment type="caution">
    <text evidence="1">The sequence shown here is derived from an EMBL/GenBank/DDBJ whole genome shotgun (WGS) entry which is preliminary data.</text>
</comment>
<feature type="non-terminal residue" evidence="1">
    <location>
        <position position="50"/>
    </location>
</feature>